<dbReference type="InterPro" id="IPR011009">
    <property type="entry name" value="Kinase-like_dom_sf"/>
</dbReference>
<dbReference type="STRING" id="578462.A0A0L0SKM4"/>
<feature type="compositionally biased region" description="Low complexity" evidence="2">
    <location>
        <begin position="55"/>
        <end position="67"/>
    </location>
</feature>
<dbReference type="VEuPathDB" id="FungiDB:AMAG_08144"/>
<feature type="compositionally biased region" description="Low complexity" evidence="2">
    <location>
        <begin position="1700"/>
        <end position="1723"/>
    </location>
</feature>
<evidence type="ECO:0000313" key="4">
    <source>
        <dbReference type="Proteomes" id="UP000054350"/>
    </source>
</evidence>
<name>A0A0L0SKM4_ALLM3</name>
<dbReference type="InterPro" id="IPR006597">
    <property type="entry name" value="Sel1-like"/>
</dbReference>
<evidence type="ECO:0000313" key="3">
    <source>
        <dbReference type="EMBL" id="KNE62973.1"/>
    </source>
</evidence>
<feature type="compositionally biased region" description="Low complexity" evidence="2">
    <location>
        <begin position="1597"/>
        <end position="1634"/>
    </location>
</feature>
<feature type="compositionally biased region" description="Low complexity" evidence="2">
    <location>
        <begin position="154"/>
        <end position="164"/>
    </location>
</feature>
<feature type="compositionally biased region" description="Polar residues" evidence="2">
    <location>
        <begin position="29"/>
        <end position="45"/>
    </location>
</feature>
<feature type="region of interest" description="Disordered" evidence="2">
    <location>
        <begin position="1358"/>
        <end position="1378"/>
    </location>
</feature>
<feature type="compositionally biased region" description="Low complexity" evidence="2">
    <location>
        <begin position="1235"/>
        <end position="1248"/>
    </location>
</feature>
<dbReference type="PROSITE" id="PS50005">
    <property type="entry name" value="TPR"/>
    <property type="match status" value="1"/>
</dbReference>
<reference evidence="4" key="2">
    <citation type="submission" date="2009-11" db="EMBL/GenBank/DDBJ databases">
        <title>The Genome Sequence of Allomyces macrogynus strain ATCC 38327.</title>
        <authorList>
            <consortium name="The Broad Institute Genome Sequencing Platform"/>
            <person name="Russ C."/>
            <person name="Cuomo C."/>
            <person name="Shea T."/>
            <person name="Young S.K."/>
            <person name="Zeng Q."/>
            <person name="Koehrsen M."/>
            <person name="Haas B."/>
            <person name="Borodovsky M."/>
            <person name="Guigo R."/>
            <person name="Alvarado L."/>
            <person name="Berlin A."/>
            <person name="Borenstein D."/>
            <person name="Chen Z."/>
            <person name="Engels R."/>
            <person name="Freedman E."/>
            <person name="Gellesch M."/>
            <person name="Goldberg J."/>
            <person name="Griggs A."/>
            <person name="Gujja S."/>
            <person name="Heiman D."/>
            <person name="Hepburn T."/>
            <person name="Howarth C."/>
            <person name="Jen D."/>
            <person name="Larson L."/>
            <person name="Lewis B."/>
            <person name="Mehta T."/>
            <person name="Park D."/>
            <person name="Pearson M."/>
            <person name="Roberts A."/>
            <person name="Saif S."/>
            <person name="Shenoy N."/>
            <person name="Sisk P."/>
            <person name="Stolte C."/>
            <person name="Sykes S."/>
            <person name="Walk T."/>
            <person name="White J."/>
            <person name="Yandava C."/>
            <person name="Burger G."/>
            <person name="Gray M.W."/>
            <person name="Holland P.W.H."/>
            <person name="King N."/>
            <person name="Lang F.B.F."/>
            <person name="Roger A.J."/>
            <person name="Ruiz-Trillo I."/>
            <person name="Lander E."/>
            <person name="Nusbaum C."/>
        </authorList>
    </citation>
    <scope>NUCLEOTIDE SEQUENCE [LARGE SCALE GENOMIC DNA]</scope>
    <source>
        <strain evidence="4">ATCC 38327</strain>
    </source>
</reference>
<sequence length="1986" mass="213559">MMLGRAEPTSLGSMSAFHGDRDMPPQRQGYASKSVASNSSLTPSYLGTVRGGGSRRTSIASGGYASSSGTSAAAAFLDMQVVPAPTQQQLDPARRDEIERLRQLHGEGQHNHVSVARYDDDYEHEHGQYQQQLMQQHQDATSNSPYQDFDHLVQHSQQQLQQHPQLPPPSDSGVQVGRAAHLCTMDRLLMHPAFEAAKSLLRAVPFAGIFVHMVDTLTRWRLLNLERQQHDGSDPIELGTRGLPGSISAMHLGVGNVQRAAALAKRAHEVTAVLLATIELLPPRDRREDHPRLRIFRDRVTEIMLLQRSIASFSVSLGDTNEQATGGKKRGGKTASLMTAFRADHHARILDALSVTLDALERDIQTQLAVHTATAAVVADAKLNAIAGYLQKLCDQMTAGGSGGGQGGAQNEQLITLLSSLIPSVQADRESQHEEIQRQVQLAMMPGFLHDPRVHPNVRKLWWHFRWTATNVDLDTLVRSLGDFFVAELAELAGDDAAAASLQAVAIKGPKGYESVRSSRYLNETVRSTFNPLESMMGGGASSASTKKAGCLSGKRDPLLLLWNHFLQTIAAPKDTRASRRGIPRQPLWFIEDLQLDGAMSPLTLSETLGSANVSLGDYVLWKLFGWMHLAIRLEHRIYTHTPTLPGSDATGGKTPTSSRRMKNNMFVLLGRHHLDRFLQCMQLVMNALRKRYRYSQSLHHRIISTYMRIYAAQRLPGASSSRSARVLGAGRRGSDAAMDAMMPKSLVSFSERFEDLLVFLEETTEFLDTIQQSAIVKVHPHQTRSGGVAAKPMQFITPEAIAMFEAQIKSLQVRLVACAGEIGLDLPSWTADELNHLESLDAPNQLTLNLMRRTFIDTASGVVGDRIILAPTSVTNILPIDDDTDEARMAATTADGTKLVATGDWCGHPVQLFRLACDLPDGAWEEDANDEYEAAHTRFENALKLISLAASIAYAPSLLQMHGLVLLEDPPFMTDTAKDKPRRSDLGRTSAPKANHGWYIVAEGGVLPLPQVCTEGFPLVAKLRVAQSLVGALAVLDAHGVPHWTWCARNVYVTMDGHAKLGGLWDAPRLGDAEVARYQAPEDMDEARDTASLEAESPNAHWFSALVYAFGVMLWEMIMAYDYGAEVFDRPLPLCESALPQRIIQINPEKLFDCLSRQAAALGQVMTEDEIRLLVNVIDSCVNPSPMGRLTVRDLVSTMTKIVRRVERRFLANPPAGMMPLILTMAAMPPSSDADLSAPAAAVAATNPTPPTEPTAPTSTASTATVGSTPPSIVNGSVRGVPPRIESAMYSSPANSTGAVVTTPSNSGDLVARGLGSDSMPSLTLYQADTTGVMQAELVPQDGSVRSRQSLLDKKHAAATRHRPLPSTAGLTLHSPPTTIMAPRPIMPEFPGSYPAAPTYAAAVASSSGTVSPDSSDIERPDTPPASSPLLLTQALGTADEPSHATGKINYAASTPSARVRFNLSMNAANAEKKSDTVRSTGPTRSILKLDPEAAAAKAAEVAAAEAQRRREEEVHKARVAAAVMAISEPPSKTTDPPVTVEKGKKKRILSRLADRLSFTKTPTTPSLSDWGPLSFAKSEHETSPRKGGKKGKKNTAAAEPAPVMASPASSAATPASSAATPGTAPATPFASPNVMATSKLASPPTATSKLSSPPMAPAPVVSDQPDRSSSPEPEYHSASESEFPTRPVSSAADDEDVSAASVSASASAAIETSPPSRAFASSPPPRRASPQAGADLERAAKEHFEAGDGAEATRLLARAASVYGRPTAMMLLGDWFYYGEKGAAMGARDLERAKLFYAQAVDLGHTVARAGLADLIMFGSGHGLPPLPSQVEAALEHYVAVLQTFQAPPTVSRDGDADEDDADDAAFPAPLLARVHAGIADALALRGDMEQAEDYARVALDIDPKTRRAAARLGKCIVERAARETERGGPARSWMHCSTMRGFMLQGAQGTRTGLEALVEWYNVRGDHDEAARLRGHLHVYSDM</sequence>
<dbReference type="Gene3D" id="1.25.40.10">
    <property type="entry name" value="Tetratricopeptide repeat domain"/>
    <property type="match status" value="1"/>
</dbReference>
<organism evidence="3 4">
    <name type="scientific">Allomyces macrogynus (strain ATCC 38327)</name>
    <name type="common">Allomyces javanicus var. macrogynus</name>
    <dbReference type="NCBI Taxonomy" id="578462"/>
    <lineage>
        <taxon>Eukaryota</taxon>
        <taxon>Fungi</taxon>
        <taxon>Fungi incertae sedis</taxon>
        <taxon>Blastocladiomycota</taxon>
        <taxon>Blastocladiomycetes</taxon>
        <taxon>Blastocladiales</taxon>
        <taxon>Blastocladiaceae</taxon>
        <taxon>Allomyces</taxon>
    </lineage>
</organism>
<gene>
    <name evidence="3" type="ORF">AMAG_08144</name>
</gene>
<feature type="region of interest" description="Disordered" evidence="2">
    <location>
        <begin position="125"/>
        <end position="175"/>
    </location>
</feature>
<feature type="repeat" description="TPR" evidence="1">
    <location>
        <begin position="1875"/>
        <end position="1908"/>
    </location>
</feature>
<dbReference type="Gene3D" id="1.10.510.10">
    <property type="entry name" value="Transferase(Phosphotransferase) domain 1"/>
    <property type="match status" value="1"/>
</dbReference>
<dbReference type="EMBL" id="GG745341">
    <property type="protein sequence ID" value="KNE62973.1"/>
    <property type="molecule type" value="Genomic_DNA"/>
</dbReference>
<dbReference type="InterPro" id="IPR019734">
    <property type="entry name" value="TPR_rpt"/>
</dbReference>
<feature type="compositionally biased region" description="Polar residues" evidence="2">
    <location>
        <begin position="1560"/>
        <end position="1569"/>
    </location>
</feature>
<accession>A0A0L0SKM4</accession>
<proteinExistence type="predicted"/>
<dbReference type="SUPFAM" id="SSF81901">
    <property type="entry name" value="HCP-like"/>
    <property type="match status" value="1"/>
</dbReference>
<feature type="region of interest" description="Disordered" evidence="2">
    <location>
        <begin position="1408"/>
        <end position="1428"/>
    </location>
</feature>
<dbReference type="SMART" id="SM00671">
    <property type="entry name" value="SEL1"/>
    <property type="match status" value="1"/>
</dbReference>
<evidence type="ECO:0000256" key="1">
    <source>
        <dbReference type="PROSITE-ProRule" id="PRU00339"/>
    </source>
</evidence>
<feature type="region of interest" description="Disordered" evidence="2">
    <location>
        <begin position="1"/>
        <end position="67"/>
    </location>
</feature>
<dbReference type="SUPFAM" id="SSF56112">
    <property type="entry name" value="Protein kinase-like (PK-like)"/>
    <property type="match status" value="1"/>
</dbReference>
<feature type="region of interest" description="Disordered" evidence="2">
    <location>
        <begin position="1558"/>
        <end position="1736"/>
    </location>
</feature>
<feature type="compositionally biased region" description="Low complexity" evidence="2">
    <location>
        <begin position="1256"/>
        <end position="1273"/>
    </location>
</feature>
<dbReference type="InterPro" id="IPR011990">
    <property type="entry name" value="TPR-like_helical_dom_sf"/>
</dbReference>
<keyword evidence="1" id="KW-0802">TPR repeat</keyword>
<reference evidence="3 4" key="1">
    <citation type="submission" date="2009-11" db="EMBL/GenBank/DDBJ databases">
        <title>Annotation of Allomyces macrogynus ATCC 38327.</title>
        <authorList>
            <consortium name="The Broad Institute Genome Sequencing Platform"/>
            <person name="Russ C."/>
            <person name="Cuomo C."/>
            <person name="Burger G."/>
            <person name="Gray M.W."/>
            <person name="Holland P.W.H."/>
            <person name="King N."/>
            <person name="Lang F.B.F."/>
            <person name="Roger A.J."/>
            <person name="Ruiz-Trillo I."/>
            <person name="Young S.K."/>
            <person name="Zeng Q."/>
            <person name="Gargeya S."/>
            <person name="Fitzgerald M."/>
            <person name="Haas B."/>
            <person name="Abouelleil A."/>
            <person name="Alvarado L."/>
            <person name="Arachchi H.M."/>
            <person name="Berlin A."/>
            <person name="Chapman S.B."/>
            <person name="Gearin G."/>
            <person name="Goldberg J."/>
            <person name="Griggs A."/>
            <person name="Gujja S."/>
            <person name="Hansen M."/>
            <person name="Heiman D."/>
            <person name="Howarth C."/>
            <person name="Larimer J."/>
            <person name="Lui A."/>
            <person name="MacDonald P.J.P."/>
            <person name="McCowen C."/>
            <person name="Montmayeur A."/>
            <person name="Murphy C."/>
            <person name="Neiman D."/>
            <person name="Pearson M."/>
            <person name="Priest M."/>
            <person name="Roberts A."/>
            <person name="Saif S."/>
            <person name="Shea T."/>
            <person name="Sisk P."/>
            <person name="Stolte C."/>
            <person name="Sykes S."/>
            <person name="Wortman J."/>
            <person name="Nusbaum C."/>
            <person name="Birren B."/>
        </authorList>
    </citation>
    <scope>NUCLEOTIDE SEQUENCE [LARGE SCALE GENOMIC DNA]</scope>
    <source>
        <strain evidence="3 4">ATCC 38327</strain>
    </source>
</reference>
<feature type="region of interest" description="Disordered" evidence="2">
    <location>
        <begin position="1235"/>
        <end position="1279"/>
    </location>
</feature>
<feature type="compositionally biased region" description="Low complexity" evidence="2">
    <location>
        <begin position="128"/>
        <end position="138"/>
    </location>
</feature>
<protein>
    <submittedName>
        <fullName evidence="3">Uncharacterized protein</fullName>
    </submittedName>
</protein>
<keyword evidence="4" id="KW-1185">Reference proteome</keyword>
<evidence type="ECO:0000256" key="2">
    <source>
        <dbReference type="SAM" id="MobiDB-lite"/>
    </source>
</evidence>
<dbReference type="Proteomes" id="UP000054350">
    <property type="component" value="Unassembled WGS sequence"/>
</dbReference>
<dbReference type="OrthoDB" id="5564902at2759"/>
<feature type="compositionally biased region" description="Polar residues" evidence="2">
    <location>
        <begin position="1636"/>
        <end position="1652"/>
    </location>
</feature>